<evidence type="ECO:0000256" key="2">
    <source>
        <dbReference type="ARBA" id="ARBA00022705"/>
    </source>
</evidence>
<dbReference type="EMBL" id="JABELV010000123">
    <property type="protein sequence ID" value="KAG7530276.1"/>
    <property type="molecule type" value="Genomic_DNA"/>
</dbReference>
<feature type="compositionally biased region" description="Low complexity" evidence="7">
    <location>
        <begin position="147"/>
        <end position="159"/>
    </location>
</feature>
<feature type="region of interest" description="Disordered" evidence="7">
    <location>
        <begin position="92"/>
        <end position="273"/>
    </location>
</feature>
<feature type="compositionally biased region" description="Acidic residues" evidence="7">
    <location>
        <begin position="107"/>
        <end position="127"/>
    </location>
</feature>
<keyword evidence="3" id="KW-0238">DNA-binding</keyword>
<dbReference type="GO" id="GO:0007064">
    <property type="term" value="P:mitotic sister chromatid cohesion"/>
    <property type="evidence" value="ECO:0007669"/>
    <property type="project" value="InterPro"/>
</dbReference>
<feature type="compositionally biased region" description="Basic residues" evidence="7">
    <location>
        <begin position="136"/>
        <end position="146"/>
    </location>
</feature>
<gene>
    <name evidence="8" type="ORF">FFLO_05161</name>
</gene>
<evidence type="ECO:0000256" key="4">
    <source>
        <dbReference type="ARBA" id="ARBA00023242"/>
    </source>
</evidence>
<dbReference type="PANTHER" id="PTHR28605:SF1">
    <property type="entry name" value="CHROMOSOME TRANSMISSION FIDELITY FACTOR 8"/>
    <property type="match status" value="1"/>
</dbReference>
<dbReference type="GO" id="GO:0006260">
    <property type="term" value="P:DNA replication"/>
    <property type="evidence" value="ECO:0007669"/>
    <property type="project" value="UniProtKB-KW"/>
</dbReference>
<dbReference type="PANTHER" id="PTHR28605">
    <property type="entry name" value="CTF8, CHROMOSOME TRANSMISSION FIDELITY FACTOR 8 HOMOLOG (S. CEREVISIAE)"/>
    <property type="match status" value="1"/>
</dbReference>
<proteinExistence type="inferred from homology"/>
<evidence type="ECO:0000313" key="9">
    <source>
        <dbReference type="Proteomes" id="UP000812966"/>
    </source>
</evidence>
<feature type="compositionally biased region" description="Basic and acidic residues" evidence="7">
    <location>
        <begin position="252"/>
        <end position="273"/>
    </location>
</feature>
<reference evidence="8" key="1">
    <citation type="submission" date="2020-04" db="EMBL/GenBank/DDBJ databases">
        <title>Analysis of mating type loci in Filobasidium floriforme.</title>
        <authorList>
            <person name="Nowrousian M."/>
        </authorList>
    </citation>
    <scope>NUCLEOTIDE SEQUENCE</scope>
    <source>
        <strain evidence="8">CBS 6242</strain>
    </source>
</reference>
<keyword evidence="5" id="KW-0131">Cell cycle</keyword>
<keyword evidence="4" id="KW-0539">Nucleus</keyword>
<dbReference type="GO" id="GO:0003677">
    <property type="term" value="F:DNA binding"/>
    <property type="evidence" value="ECO:0007669"/>
    <property type="project" value="UniProtKB-KW"/>
</dbReference>
<comment type="subcellular location">
    <subcellularLocation>
        <location evidence="1">Nucleus</location>
    </subcellularLocation>
</comment>
<evidence type="ECO:0000313" key="8">
    <source>
        <dbReference type="EMBL" id="KAG7530276.1"/>
    </source>
</evidence>
<comment type="caution">
    <text evidence="8">The sequence shown here is derived from an EMBL/GenBank/DDBJ whole genome shotgun (WGS) entry which is preliminary data.</text>
</comment>
<evidence type="ECO:0000256" key="3">
    <source>
        <dbReference type="ARBA" id="ARBA00023125"/>
    </source>
</evidence>
<dbReference type="InterPro" id="IPR018607">
    <property type="entry name" value="Ctf8"/>
</dbReference>
<dbReference type="Proteomes" id="UP000812966">
    <property type="component" value="Unassembled WGS sequence"/>
</dbReference>
<name>A0A8K0JHW9_9TREE</name>
<evidence type="ECO:0008006" key="10">
    <source>
        <dbReference type="Google" id="ProtNLM"/>
    </source>
</evidence>
<keyword evidence="9" id="KW-1185">Reference proteome</keyword>
<dbReference type="GO" id="GO:0031390">
    <property type="term" value="C:Ctf18 RFC-like complex"/>
    <property type="evidence" value="ECO:0007669"/>
    <property type="project" value="InterPro"/>
</dbReference>
<evidence type="ECO:0000256" key="5">
    <source>
        <dbReference type="ARBA" id="ARBA00023306"/>
    </source>
</evidence>
<dbReference type="Pfam" id="PF09696">
    <property type="entry name" value="Ctf8"/>
    <property type="match status" value="1"/>
</dbReference>
<sequence>MRIQIEIPPSLIKRPAPPASAPPLVQIGGEMVIMELQGDLTFEGEPGGKVIGLLGLERMDKPTLHLGKHHLLHGKIVNLPRPLAIIRRADSRDWEAGSSKSRIVGGVDDENRETYEEQEDDAPELEMETQPGPSAKRPRPNPKSRHSTTTANATTAHSAGMTSTSSTSLDPFVTSTEPTSFPSYPRAGESSPPTSPPSRQNKNRDYSSDLSSPVRPFVGRARRRKGDGGAIAGLGTVEEREPVEPGEIDVDIDTRAEVGKGTDVDVDMDKRSGVRTNRDERDILREISSSRTREYKVVGVVRKKVVFALRPEPIVTATVLPE</sequence>
<protein>
    <recommendedName>
        <fullName evidence="10">Chromosome transmission fidelity protein 8</fullName>
    </recommendedName>
</protein>
<keyword evidence="2" id="KW-0235">DNA replication</keyword>
<organism evidence="8 9">
    <name type="scientific">Filobasidium floriforme</name>
    <dbReference type="NCBI Taxonomy" id="5210"/>
    <lineage>
        <taxon>Eukaryota</taxon>
        <taxon>Fungi</taxon>
        <taxon>Dikarya</taxon>
        <taxon>Basidiomycota</taxon>
        <taxon>Agaricomycotina</taxon>
        <taxon>Tremellomycetes</taxon>
        <taxon>Filobasidiales</taxon>
        <taxon>Filobasidiaceae</taxon>
        <taxon>Filobasidium</taxon>
    </lineage>
</organism>
<accession>A0A8K0JHW9</accession>
<evidence type="ECO:0000256" key="1">
    <source>
        <dbReference type="ARBA" id="ARBA00004123"/>
    </source>
</evidence>
<evidence type="ECO:0000256" key="6">
    <source>
        <dbReference type="ARBA" id="ARBA00038447"/>
    </source>
</evidence>
<comment type="similarity">
    <text evidence="6">Belongs to the CTF8 family.</text>
</comment>
<feature type="compositionally biased region" description="Polar residues" evidence="7">
    <location>
        <begin position="160"/>
        <end position="182"/>
    </location>
</feature>
<evidence type="ECO:0000256" key="7">
    <source>
        <dbReference type="SAM" id="MobiDB-lite"/>
    </source>
</evidence>
<dbReference type="AlphaFoldDB" id="A0A8K0JHW9"/>